<dbReference type="Proteomes" id="UP000076798">
    <property type="component" value="Unassembled WGS sequence"/>
</dbReference>
<sequence>MEDRFNRHHNYSWVLLNEEPFTDEFKRRTSILTKSEISYGLIPREHWVQPSFIDENRAARARATMVAKNIFHGESVSYRNMCRFNAGFFYKHPLLAQYKYYWRVEPYVTYFCDLPYDPFLYMEENDKVYSFVIALEELGDTVPTLWDTVKKFTREYPQYIAPDNSIDFVSDDHGESFNLCHFWSNFELGSLDFWRSPAYTAFFNTLDLSGGFYYERWGDAPVHSIAASLLLNRTQIHFWSDIGYKHDEFQHCPQGSEHKIGKCSCDPSDNFDHQGFASCLSTWEEVRYPNLTLPDAEDDGEMELETPPLVVEERESSD</sequence>
<dbReference type="GO" id="GO:0006487">
    <property type="term" value="P:protein N-linked glycosylation"/>
    <property type="evidence" value="ECO:0007669"/>
    <property type="project" value="TreeGrafter"/>
</dbReference>
<evidence type="ECO:0000256" key="1">
    <source>
        <dbReference type="ARBA" id="ARBA00007677"/>
    </source>
</evidence>
<reference evidence="5 6" key="1">
    <citation type="journal article" date="2016" name="Mol. Biol. Evol.">
        <title>Comparative Genomics of Early-Diverging Mushroom-Forming Fungi Provides Insights into the Origins of Lignocellulose Decay Capabilities.</title>
        <authorList>
            <person name="Nagy L.G."/>
            <person name="Riley R."/>
            <person name="Tritt A."/>
            <person name="Adam C."/>
            <person name="Daum C."/>
            <person name="Floudas D."/>
            <person name="Sun H."/>
            <person name="Yadav J.S."/>
            <person name="Pangilinan J."/>
            <person name="Larsson K.H."/>
            <person name="Matsuura K."/>
            <person name="Barry K."/>
            <person name="Labutti K."/>
            <person name="Kuo R."/>
            <person name="Ohm R.A."/>
            <person name="Bhattacharya S.S."/>
            <person name="Shirouzu T."/>
            <person name="Yoshinaga Y."/>
            <person name="Martin F.M."/>
            <person name="Grigoriev I.V."/>
            <person name="Hibbett D.S."/>
        </authorList>
    </citation>
    <scope>NUCLEOTIDE SEQUENCE [LARGE SCALE GENOMIC DNA]</scope>
    <source>
        <strain evidence="5 6">HHB10207 ss-3</strain>
    </source>
</reference>
<evidence type="ECO:0000313" key="6">
    <source>
        <dbReference type="Proteomes" id="UP000076798"/>
    </source>
</evidence>
<dbReference type="AlphaFoldDB" id="A0A165XJX4"/>
<gene>
    <name evidence="5" type="ORF">SISSUDRAFT_1072547</name>
</gene>
<dbReference type="Gene3D" id="3.90.550.10">
    <property type="entry name" value="Spore Coat Polysaccharide Biosynthesis Protein SpsA, Chain A"/>
    <property type="match status" value="1"/>
</dbReference>
<dbReference type="PIRSF" id="PIRSF018153">
    <property type="entry name" value="Glyco_trans_15"/>
    <property type="match status" value="1"/>
</dbReference>
<accession>A0A165XJX4</accession>
<dbReference type="FunFam" id="3.90.550.10:FF:000051">
    <property type="entry name" value="Alpha-1,2-mannosyltransferase (Ktr4)"/>
    <property type="match status" value="1"/>
</dbReference>
<dbReference type="EMBL" id="KV428360">
    <property type="protein sequence ID" value="KZT32266.1"/>
    <property type="molecule type" value="Genomic_DNA"/>
</dbReference>
<dbReference type="PANTHER" id="PTHR31121">
    <property type="entry name" value="ALPHA-1,2 MANNOSYLTRANSFERASE KTR1"/>
    <property type="match status" value="1"/>
</dbReference>
<dbReference type="GO" id="GO:0016020">
    <property type="term" value="C:membrane"/>
    <property type="evidence" value="ECO:0007669"/>
    <property type="project" value="InterPro"/>
</dbReference>
<keyword evidence="2 5" id="KW-0808">Transferase</keyword>
<dbReference type="GO" id="GO:0000032">
    <property type="term" value="P:cell wall mannoprotein biosynthetic process"/>
    <property type="evidence" value="ECO:0007669"/>
    <property type="project" value="TreeGrafter"/>
</dbReference>
<comment type="similarity">
    <text evidence="1">Belongs to the glycosyltransferase 15 family.</text>
</comment>
<dbReference type="PANTHER" id="PTHR31121:SF6">
    <property type="entry name" value="ALPHA-1,2 MANNOSYLTRANSFERASE KTR1"/>
    <property type="match status" value="1"/>
</dbReference>
<dbReference type="InterPro" id="IPR002685">
    <property type="entry name" value="Glyco_trans_15"/>
</dbReference>
<dbReference type="GO" id="GO:0005794">
    <property type="term" value="C:Golgi apparatus"/>
    <property type="evidence" value="ECO:0007669"/>
    <property type="project" value="TreeGrafter"/>
</dbReference>
<feature type="active site" description="Nucleophile" evidence="3">
    <location>
        <position position="187"/>
    </location>
</feature>
<dbReference type="SUPFAM" id="SSF53448">
    <property type="entry name" value="Nucleotide-diphospho-sugar transferases"/>
    <property type="match status" value="1"/>
</dbReference>
<name>A0A165XJX4_9AGAM</name>
<evidence type="ECO:0000313" key="5">
    <source>
        <dbReference type="EMBL" id="KZT32266.1"/>
    </source>
</evidence>
<evidence type="ECO:0000256" key="2">
    <source>
        <dbReference type="ARBA" id="ARBA00022679"/>
    </source>
</evidence>
<dbReference type="Pfam" id="PF01793">
    <property type="entry name" value="Glyco_transf_15"/>
    <property type="match status" value="1"/>
</dbReference>
<dbReference type="GO" id="GO:0000026">
    <property type="term" value="F:alpha-1,2-mannosyltransferase activity"/>
    <property type="evidence" value="ECO:0007669"/>
    <property type="project" value="TreeGrafter"/>
</dbReference>
<feature type="region of interest" description="Disordered" evidence="4">
    <location>
        <begin position="292"/>
        <end position="318"/>
    </location>
</feature>
<evidence type="ECO:0000256" key="4">
    <source>
        <dbReference type="SAM" id="MobiDB-lite"/>
    </source>
</evidence>
<organism evidence="5 6">
    <name type="scientific">Sistotremastrum suecicum HHB10207 ss-3</name>
    <dbReference type="NCBI Taxonomy" id="1314776"/>
    <lineage>
        <taxon>Eukaryota</taxon>
        <taxon>Fungi</taxon>
        <taxon>Dikarya</taxon>
        <taxon>Basidiomycota</taxon>
        <taxon>Agaricomycotina</taxon>
        <taxon>Agaricomycetes</taxon>
        <taxon>Sistotremastrales</taxon>
        <taxon>Sistotremastraceae</taxon>
        <taxon>Sistotremastrum</taxon>
    </lineage>
</organism>
<dbReference type="InterPro" id="IPR029044">
    <property type="entry name" value="Nucleotide-diphossugar_trans"/>
</dbReference>
<proteinExistence type="inferred from homology"/>
<dbReference type="STRING" id="1314776.A0A165XJX4"/>
<keyword evidence="6" id="KW-1185">Reference proteome</keyword>
<protein>
    <submittedName>
        <fullName evidence="5">Glycosyltransferase family 15 protein</fullName>
    </submittedName>
</protein>
<dbReference type="OrthoDB" id="439943at2759"/>
<evidence type="ECO:0000256" key="3">
    <source>
        <dbReference type="PIRSR" id="PIRSR018153-1"/>
    </source>
</evidence>
<feature type="compositionally biased region" description="Acidic residues" evidence="4">
    <location>
        <begin position="295"/>
        <end position="304"/>
    </location>
</feature>